<dbReference type="InterPro" id="IPR011990">
    <property type="entry name" value="TPR-like_helical_dom_sf"/>
</dbReference>
<evidence type="ECO:0000256" key="4">
    <source>
        <dbReference type="SAM" id="Phobius"/>
    </source>
</evidence>
<dbReference type="SUPFAM" id="SSF48452">
    <property type="entry name" value="TPR-like"/>
    <property type="match status" value="2"/>
</dbReference>
<sequence>MFSFLKKQDQAPPIDPAAILAAADECLKKSDFEGALAKFDELCALSVQSPLPLLSRATCLLELKRYAAAAEDCERVLTFLNSDLPGHDGEGCTTVHSLALLRLAKAHKELGQLDEAKSALLRRNAIEHRRGRGKLDGRASGDDDDDEDDEDRDAAEEEKRAAEMWRERGNAEYKKDKWAQALECYRNGLGHDIYNAKLHSNACMALMKLQRWPQAMKHAEQCIALEPGWVKGYYMKGRILSSESKIEKARDVLRQAHAMEPANRQIKELLDEVEARVDYVETRLRNRKPRATTAAAAAAAPEDSGNEQKDHHHHPAEDVDSDEDHCEDGACRTPKTIKLRVTRKDILNTLVDVGAAAAGVFAVWWLVSKESS</sequence>
<feature type="compositionally biased region" description="Basic and acidic residues" evidence="3">
    <location>
        <begin position="131"/>
        <end position="141"/>
    </location>
</feature>
<dbReference type="OrthoDB" id="2423701at2759"/>
<comment type="caution">
    <text evidence="5">The sequence shown here is derived from an EMBL/GenBank/DDBJ whole genome shotgun (WGS) entry which is preliminary data.</text>
</comment>
<evidence type="ECO:0000256" key="1">
    <source>
        <dbReference type="ARBA" id="ARBA00022803"/>
    </source>
</evidence>
<organism evidence="5 6">
    <name type="scientific">Coemansia javaensis</name>
    <dbReference type="NCBI Taxonomy" id="2761396"/>
    <lineage>
        <taxon>Eukaryota</taxon>
        <taxon>Fungi</taxon>
        <taxon>Fungi incertae sedis</taxon>
        <taxon>Zoopagomycota</taxon>
        <taxon>Kickxellomycotina</taxon>
        <taxon>Kickxellomycetes</taxon>
        <taxon>Kickxellales</taxon>
        <taxon>Kickxellaceae</taxon>
        <taxon>Coemansia</taxon>
    </lineage>
</organism>
<dbReference type="SMART" id="SM00028">
    <property type="entry name" value="TPR"/>
    <property type="match status" value="5"/>
</dbReference>
<gene>
    <name evidence="5" type="ORF">H4R18_000499</name>
</gene>
<feature type="region of interest" description="Disordered" evidence="3">
    <location>
        <begin position="288"/>
        <end position="327"/>
    </location>
</feature>
<evidence type="ECO:0000313" key="6">
    <source>
        <dbReference type="Proteomes" id="UP001140217"/>
    </source>
</evidence>
<evidence type="ECO:0008006" key="7">
    <source>
        <dbReference type="Google" id="ProtNLM"/>
    </source>
</evidence>
<proteinExistence type="predicted"/>
<dbReference type="GO" id="GO:0101031">
    <property type="term" value="C:protein folding chaperone complex"/>
    <property type="evidence" value="ECO:0007669"/>
    <property type="project" value="TreeGrafter"/>
</dbReference>
<evidence type="ECO:0000256" key="3">
    <source>
        <dbReference type="SAM" id="MobiDB-lite"/>
    </source>
</evidence>
<feature type="compositionally biased region" description="Acidic residues" evidence="3">
    <location>
        <begin position="142"/>
        <end position="156"/>
    </location>
</feature>
<reference evidence="5" key="1">
    <citation type="submission" date="2022-07" db="EMBL/GenBank/DDBJ databases">
        <title>Phylogenomic reconstructions and comparative analyses of Kickxellomycotina fungi.</title>
        <authorList>
            <person name="Reynolds N.K."/>
            <person name="Stajich J.E."/>
            <person name="Barry K."/>
            <person name="Grigoriev I.V."/>
            <person name="Crous P."/>
            <person name="Smith M.E."/>
        </authorList>
    </citation>
    <scope>NUCLEOTIDE SEQUENCE</scope>
    <source>
        <strain evidence="5">NBRC 105414</strain>
    </source>
</reference>
<keyword evidence="4" id="KW-1133">Transmembrane helix</keyword>
<name>A0A9W8HG29_9FUNG</name>
<dbReference type="Proteomes" id="UP001140217">
    <property type="component" value="Unassembled WGS sequence"/>
</dbReference>
<dbReference type="EMBL" id="JANBUL010000010">
    <property type="protein sequence ID" value="KAJ2785554.1"/>
    <property type="molecule type" value="Genomic_DNA"/>
</dbReference>
<feature type="compositionally biased region" description="Low complexity" evidence="3">
    <location>
        <begin position="291"/>
        <end position="300"/>
    </location>
</feature>
<dbReference type="Pfam" id="PF13181">
    <property type="entry name" value="TPR_8"/>
    <property type="match status" value="2"/>
</dbReference>
<accession>A0A9W8HG29</accession>
<dbReference type="PROSITE" id="PS50005">
    <property type="entry name" value="TPR"/>
    <property type="match status" value="1"/>
</dbReference>
<keyword evidence="4" id="KW-0812">Transmembrane</keyword>
<feature type="region of interest" description="Disordered" evidence="3">
    <location>
        <begin position="131"/>
        <end position="164"/>
    </location>
</feature>
<feature type="repeat" description="TPR" evidence="2">
    <location>
        <begin position="230"/>
        <end position="263"/>
    </location>
</feature>
<keyword evidence="6" id="KW-1185">Reference proteome</keyword>
<evidence type="ECO:0000256" key="2">
    <source>
        <dbReference type="PROSITE-ProRule" id="PRU00339"/>
    </source>
</evidence>
<feature type="transmembrane region" description="Helical" evidence="4">
    <location>
        <begin position="346"/>
        <end position="367"/>
    </location>
</feature>
<dbReference type="PANTHER" id="PTHR46423:SF1">
    <property type="entry name" value="RNA POLYMERASE II-ASSOCIATED PROTEIN 3"/>
    <property type="match status" value="1"/>
</dbReference>
<evidence type="ECO:0000313" key="5">
    <source>
        <dbReference type="EMBL" id="KAJ2785554.1"/>
    </source>
</evidence>
<dbReference type="Gene3D" id="1.25.40.10">
    <property type="entry name" value="Tetratricopeptide repeat domain"/>
    <property type="match status" value="2"/>
</dbReference>
<keyword evidence="4" id="KW-0472">Membrane</keyword>
<keyword evidence="1 2" id="KW-0802">TPR repeat</keyword>
<dbReference type="InterPro" id="IPR051966">
    <property type="entry name" value="RPAP3"/>
</dbReference>
<protein>
    <recommendedName>
        <fullName evidence="7">TPR-like protein</fullName>
    </recommendedName>
</protein>
<dbReference type="InterPro" id="IPR019734">
    <property type="entry name" value="TPR_rpt"/>
</dbReference>
<dbReference type="PANTHER" id="PTHR46423">
    <property type="entry name" value="RNA POLYMERASE II-ASSOCIATED PROTEIN 3"/>
    <property type="match status" value="1"/>
</dbReference>
<dbReference type="AlphaFoldDB" id="A0A9W8HG29"/>